<feature type="domain" description="HTH marR-type" evidence="14">
    <location>
        <begin position="1"/>
        <end position="123"/>
    </location>
</feature>
<dbReference type="AlphaFoldDB" id="A0A1F2WRI4"/>
<dbReference type="STRING" id="1797197.A2Y75_11520"/>
<evidence type="ECO:0000256" key="7">
    <source>
        <dbReference type="ARBA" id="ARBA00023015"/>
    </source>
</evidence>
<dbReference type="InterPro" id="IPR007167">
    <property type="entry name" value="Fe-transptr_FeoA-like"/>
</dbReference>
<comment type="caution">
    <text evidence="15">The sequence shown here is derived from an EMBL/GenBank/DDBJ whole genome shotgun (WGS) entry which is preliminary data.</text>
</comment>
<keyword evidence="4" id="KW-0963">Cytoplasm</keyword>
<evidence type="ECO:0000256" key="10">
    <source>
        <dbReference type="ARBA" id="ARBA00023163"/>
    </source>
</evidence>
<evidence type="ECO:0000256" key="3">
    <source>
        <dbReference type="ARBA" id="ARBA00011738"/>
    </source>
</evidence>
<dbReference type="SUPFAM" id="SSF47979">
    <property type="entry name" value="Iron-dependent repressor protein, dimerization domain"/>
    <property type="match status" value="1"/>
</dbReference>
<evidence type="ECO:0000256" key="11">
    <source>
        <dbReference type="ARBA" id="ARBA00023211"/>
    </source>
</evidence>
<dbReference type="GO" id="GO:0003700">
    <property type="term" value="F:DNA-binding transcription factor activity"/>
    <property type="evidence" value="ECO:0007669"/>
    <property type="project" value="InterPro"/>
</dbReference>
<comment type="subcellular location">
    <subcellularLocation>
        <location evidence="1">Cytoplasm</location>
    </subcellularLocation>
</comment>
<dbReference type="InterPro" id="IPR036390">
    <property type="entry name" value="WH_DNA-bd_sf"/>
</dbReference>
<evidence type="ECO:0000313" key="15">
    <source>
        <dbReference type="EMBL" id="OFW59488.1"/>
    </source>
</evidence>
<keyword evidence="10" id="KW-0804">Transcription</keyword>
<evidence type="ECO:0000256" key="9">
    <source>
        <dbReference type="ARBA" id="ARBA00023159"/>
    </source>
</evidence>
<dbReference type="GO" id="GO:0005737">
    <property type="term" value="C:cytoplasm"/>
    <property type="evidence" value="ECO:0007669"/>
    <property type="project" value="UniProtKB-SubCell"/>
</dbReference>
<keyword evidence="6" id="KW-0408">Iron</keyword>
<reference evidence="15 16" key="1">
    <citation type="journal article" date="2016" name="Nat. Commun.">
        <title>Thousands of microbial genomes shed light on interconnected biogeochemical processes in an aquifer system.</title>
        <authorList>
            <person name="Anantharaman K."/>
            <person name="Brown C.T."/>
            <person name="Hug L.A."/>
            <person name="Sharon I."/>
            <person name="Castelle C.J."/>
            <person name="Probst A.J."/>
            <person name="Thomas B.C."/>
            <person name="Singh A."/>
            <person name="Wilkins M.J."/>
            <person name="Karaoz U."/>
            <person name="Brodie E.L."/>
            <person name="Williams K.H."/>
            <person name="Hubbard S.S."/>
            <person name="Banfield J.F."/>
        </authorList>
    </citation>
    <scope>NUCLEOTIDE SEQUENCE [LARGE SCALE GENOMIC DNA]</scope>
</reference>
<comment type="subunit">
    <text evidence="3">Homodimer.</text>
</comment>
<dbReference type="GO" id="GO:0046914">
    <property type="term" value="F:transition metal ion binding"/>
    <property type="evidence" value="ECO:0007669"/>
    <property type="project" value="InterPro"/>
</dbReference>
<dbReference type="Proteomes" id="UP000177876">
    <property type="component" value="Unassembled WGS sequence"/>
</dbReference>
<evidence type="ECO:0000256" key="12">
    <source>
        <dbReference type="ARBA" id="ARBA00032593"/>
    </source>
</evidence>
<dbReference type="SMART" id="SM00529">
    <property type="entry name" value="HTH_DTXR"/>
    <property type="match status" value="1"/>
</dbReference>
<evidence type="ECO:0000256" key="4">
    <source>
        <dbReference type="ARBA" id="ARBA00022490"/>
    </source>
</evidence>
<proteinExistence type="inferred from homology"/>
<dbReference type="SUPFAM" id="SSF46785">
    <property type="entry name" value="Winged helix' DNA-binding domain"/>
    <property type="match status" value="1"/>
</dbReference>
<dbReference type="EMBL" id="MELK01000015">
    <property type="protein sequence ID" value="OFW59488.1"/>
    <property type="molecule type" value="Genomic_DNA"/>
</dbReference>
<dbReference type="InterPro" id="IPR001367">
    <property type="entry name" value="Fe_dep_repressor"/>
</dbReference>
<keyword evidence="8" id="KW-0238">DNA-binding</keyword>
<dbReference type="InterPro" id="IPR038157">
    <property type="entry name" value="FeoA_core_dom"/>
</dbReference>
<evidence type="ECO:0000256" key="5">
    <source>
        <dbReference type="ARBA" id="ARBA00022491"/>
    </source>
</evidence>
<evidence type="ECO:0000313" key="16">
    <source>
        <dbReference type="Proteomes" id="UP000177876"/>
    </source>
</evidence>
<dbReference type="Pfam" id="PF01325">
    <property type="entry name" value="Fe_dep_repress"/>
    <property type="match status" value="1"/>
</dbReference>
<keyword evidence="11" id="KW-0464">Manganese</keyword>
<gene>
    <name evidence="15" type="ORF">A2Y75_11520</name>
</gene>
<protein>
    <recommendedName>
        <fullName evidence="12">Manganese transport regulator</fullName>
    </recommendedName>
</protein>
<keyword evidence="9" id="KW-0010">Activator</keyword>
<dbReference type="InterPro" id="IPR036421">
    <property type="entry name" value="Fe_dep_repressor_sf"/>
</dbReference>
<dbReference type="InterPro" id="IPR050536">
    <property type="entry name" value="DtxR_MntR_Metal-Reg"/>
</dbReference>
<dbReference type="PANTHER" id="PTHR33238:SF11">
    <property type="entry name" value="TRANSCRIPTIONAL REGULATOR MNTR"/>
    <property type="match status" value="1"/>
</dbReference>
<evidence type="ECO:0000256" key="2">
    <source>
        <dbReference type="ARBA" id="ARBA00007871"/>
    </source>
</evidence>
<dbReference type="Gene3D" id="1.10.60.10">
    <property type="entry name" value="Iron dependent repressor, metal binding and dimerisation domain"/>
    <property type="match status" value="1"/>
</dbReference>
<dbReference type="PROSITE" id="PS50995">
    <property type="entry name" value="HTH_MARR_2"/>
    <property type="match status" value="1"/>
</dbReference>
<keyword evidence="7" id="KW-0805">Transcription regulation</keyword>
<dbReference type="PROSITE" id="PS50944">
    <property type="entry name" value="HTH_DTXR"/>
    <property type="match status" value="1"/>
</dbReference>
<dbReference type="Gene3D" id="1.10.10.10">
    <property type="entry name" value="Winged helix-like DNA-binding domain superfamily/Winged helix DNA-binding domain"/>
    <property type="match status" value="1"/>
</dbReference>
<dbReference type="Pfam" id="PF04023">
    <property type="entry name" value="FeoA"/>
    <property type="match status" value="1"/>
</dbReference>
<evidence type="ECO:0000256" key="6">
    <source>
        <dbReference type="ARBA" id="ARBA00023004"/>
    </source>
</evidence>
<feature type="domain" description="HTH dtxR-type" evidence="13">
    <location>
        <begin position="2"/>
        <end position="55"/>
    </location>
</feature>
<dbReference type="GO" id="GO:0046983">
    <property type="term" value="F:protein dimerization activity"/>
    <property type="evidence" value="ECO:0007669"/>
    <property type="project" value="InterPro"/>
</dbReference>
<keyword evidence="5" id="KW-0678">Repressor</keyword>
<dbReference type="GO" id="GO:0003677">
    <property type="term" value="F:DNA binding"/>
    <property type="evidence" value="ECO:0007669"/>
    <property type="project" value="UniProtKB-KW"/>
</dbReference>
<evidence type="ECO:0000259" key="13">
    <source>
        <dbReference type="PROSITE" id="PS50944"/>
    </source>
</evidence>
<dbReference type="InterPro" id="IPR008988">
    <property type="entry name" value="Transcriptional_repressor_C"/>
</dbReference>
<comment type="similarity">
    <text evidence="2">Belongs to the DtxR/MntR family.</text>
</comment>
<dbReference type="InterPro" id="IPR000835">
    <property type="entry name" value="HTH_MarR-typ"/>
</dbReference>
<dbReference type="InterPro" id="IPR022689">
    <property type="entry name" value="Iron_dep_repressor"/>
</dbReference>
<organism evidence="15 16">
    <name type="scientific">Candidatus Solincola sediminis</name>
    <dbReference type="NCBI Taxonomy" id="1797199"/>
    <lineage>
        <taxon>Bacteria</taxon>
        <taxon>Bacillati</taxon>
        <taxon>Actinomycetota</taxon>
        <taxon>Candidatus Geothermincolia</taxon>
        <taxon>Candidatus Geothermincolales</taxon>
        <taxon>Candidatus Geothermincolaceae</taxon>
        <taxon>Candidatus Solincola</taxon>
    </lineage>
</organism>
<name>A0A1F2WRI4_9ACTN</name>
<dbReference type="InterPro" id="IPR036388">
    <property type="entry name" value="WH-like_DNA-bd_sf"/>
</dbReference>
<dbReference type="InterPro" id="IPR022687">
    <property type="entry name" value="HTH_DTXR"/>
</dbReference>
<dbReference type="Pfam" id="PF02742">
    <property type="entry name" value="Fe_dep_repr_C"/>
    <property type="match status" value="1"/>
</dbReference>
<dbReference type="SUPFAM" id="SSF50037">
    <property type="entry name" value="C-terminal domain of transcriptional repressors"/>
    <property type="match status" value="1"/>
</dbReference>
<sequence length="246" mass="27766">MLTEKMEEYLEALFKLGGDGGNLNPTRLSEHLNVTAPTVLDMLKRLESDGFIRYHDPGKSADKGRQRGKRNISLTAKGQRAAKALVRRHRLSERFLTDVLGLDWESAHREACRFEHVLSPEVEERLAEMLGNPETCPHGYPIPDEKGNIREPAQEIRQLCDFNANEKGCIARVEEEQPELLHYLATLGLLPDVDIEVKEVAPFGGPLLVKIGDTQYALGREVASKIWTKKRHRRARGGPRWTDAAK</sequence>
<evidence type="ECO:0000256" key="8">
    <source>
        <dbReference type="ARBA" id="ARBA00023125"/>
    </source>
</evidence>
<evidence type="ECO:0000259" key="14">
    <source>
        <dbReference type="PROSITE" id="PS50995"/>
    </source>
</evidence>
<evidence type="ECO:0000256" key="1">
    <source>
        <dbReference type="ARBA" id="ARBA00004496"/>
    </source>
</evidence>
<accession>A0A1F2WRI4</accession>
<dbReference type="SMART" id="SM00899">
    <property type="entry name" value="FeoA"/>
    <property type="match status" value="1"/>
</dbReference>
<dbReference type="PANTHER" id="PTHR33238">
    <property type="entry name" value="IRON (METAL) DEPENDENT REPRESSOR, DTXR FAMILY"/>
    <property type="match status" value="1"/>
</dbReference>
<dbReference type="Gene3D" id="2.30.30.90">
    <property type="match status" value="1"/>
</dbReference>